<sequence>MFPGARMLLYAFPLIVVVSLVYGATRHELWPAILKHAWDTAVWILGFMGVVFVVILLAGWSL</sequence>
<comment type="caution">
    <text evidence="2">The sequence shown here is derived from an EMBL/GenBank/DDBJ whole genome shotgun (WGS) entry which is preliminary data.</text>
</comment>
<name>A0A2S8FUJ8_9BACT</name>
<feature type="transmembrane region" description="Helical" evidence="1">
    <location>
        <begin position="42"/>
        <end position="60"/>
    </location>
</feature>
<evidence type="ECO:0000313" key="3">
    <source>
        <dbReference type="Proteomes" id="UP000240009"/>
    </source>
</evidence>
<dbReference type="EMBL" id="PUIA01000026">
    <property type="protein sequence ID" value="PQO35845.1"/>
    <property type="molecule type" value="Genomic_DNA"/>
</dbReference>
<protein>
    <submittedName>
        <fullName evidence="2">Uncharacterized protein</fullName>
    </submittedName>
</protein>
<evidence type="ECO:0000313" key="2">
    <source>
        <dbReference type="EMBL" id="PQO35845.1"/>
    </source>
</evidence>
<evidence type="ECO:0000256" key="1">
    <source>
        <dbReference type="SAM" id="Phobius"/>
    </source>
</evidence>
<dbReference type="AlphaFoldDB" id="A0A2S8FUJ8"/>
<accession>A0A2S8FUJ8</accession>
<keyword evidence="1" id="KW-1133">Transmembrane helix</keyword>
<proteinExistence type="predicted"/>
<dbReference type="OrthoDB" id="290340at2"/>
<dbReference type="Proteomes" id="UP000240009">
    <property type="component" value="Unassembled WGS sequence"/>
</dbReference>
<keyword evidence="1" id="KW-0812">Transmembrane</keyword>
<reference evidence="2 3" key="1">
    <citation type="submission" date="2018-02" db="EMBL/GenBank/DDBJ databases">
        <title>Comparative genomes isolates from brazilian mangrove.</title>
        <authorList>
            <person name="Araujo J.E."/>
            <person name="Taketani R.G."/>
            <person name="Silva M.C.P."/>
            <person name="Loureco M.V."/>
            <person name="Andreote F.D."/>
        </authorList>
    </citation>
    <scope>NUCLEOTIDE SEQUENCE [LARGE SCALE GENOMIC DNA]</scope>
    <source>
        <strain evidence="2 3">HEX-2 MGV</strain>
    </source>
</reference>
<organism evidence="2 3">
    <name type="scientific">Blastopirellula marina</name>
    <dbReference type="NCBI Taxonomy" id="124"/>
    <lineage>
        <taxon>Bacteria</taxon>
        <taxon>Pseudomonadati</taxon>
        <taxon>Planctomycetota</taxon>
        <taxon>Planctomycetia</taxon>
        <taxon>Pirellulales</taxon>
        <taxon>Pirellulaceae</taxon>
        <taxon>Blastopirellula</taxon>
    </lineage>
</organism>
<keyword evidence="1" id="KW-0472">Membrane</keyword>
<gene>
    <name evidence="2" type="ORF">C5Y96_08790</name>
</gene>